<organism evidence="2 3">
    <name type="scientific">Fonsecaea erecta</name>
    <dbReference type="NCBI Taxonomy" id="1367422"/>
    <lineage>
        <taxon>Eukaryota</taxon>
        <taxon>Fungi</taxon>
        <taxon>Dikarya</taxon>
        <taxon>Ascomycota</taxon>
        <taxon>Pezizomycotina</taxon>
        <taxon>Eurotiomycetes</taxon>
        <taxon>Chaetothyriomycetidae</taxon>
        <taxon>Chaetothyriales</taxon>
        <taxon>Herpotrichiellaceae</taxon>
        <taxon>Fonsecaea</taxon>
    </lineage>
</organism>
<dbReference type="GeneID" id="30016252"/>
<accession>A0A178Z3R6</accession>
<feature type="region of interest" description="Disordered" evidence="1">
    <location>
        <begin position="1"/>
        <end position="23"/>
    </location>
</feature>
<comment type="caution">
    <text evidence="2">The sequence shown here is derived from an EMBL/GenBank/DDBJ whole genome shotgun (WGS) entry which is preliminary data.</text>
</comment>
<reference evidence="2 3" key="1">
    <citation type="submission" date="2016-04" db="EMBL/GenBank/DDBJ databases">
        <title>Draft genome of Fonsecaea erecta CBS 125763.</title>
        <authorList>
            <person name="Weiss V.A."/>
            <person name="Vicente V.A."/>
            <person name="Raittz R.T."/>
            <person name="Moreno L.F."/>
            <person name="De Souza E.M."/>
            <person name="Pedrosa F.O."/>
            <person name="Steffens M.B."/>
            <person name="Faoro H."/>
            <person name="Tadra-Sfeir M.Z."/>
            <person name="Najafzadeh M.J."/>
            <person name="Felipe M.S."/>
            <person name="Teixeira M."/>
            <person name="Sun J."/>
            <person name="Xi L."/>
            <person name="Gomes R."/>
            <person name="De Azevedo C.M."/>
            <person name="Salgado C.G."/>
            <person name="Da Silva M.B."/>
            <person name="Nascimento M.F."/>
            <person name="Queiroz-Telles F."/>
            <person name="Attili D.S."/>
            <person name="Gorbushina A."/>
        </authorList>
    </citation>
    <scope>NUCLEOTIDE SEQUENCE [LARGE SCALE GENOMIC DNA]</scope>
    <source>
        <strain evidence="2 3">CBS 125763</strain>
    </source>
</reference>
<evidence type="ECO:0000313" key="2">
    <source>
        <dbReference type="EMBL" id="OAP53735.1"/>
    </source>
</evidence>
<evidence type="ECO:0000313" key="3">
    <source>
        <dbReference type="Proteomes" id="UP000078343"/>
    </source>
</evidence>
<evidence type="ECO:0000256" key="1">
    <source>
        <dbReference type="SAM" id="MobiDB-lite"/>
    </source>
</evidence>
<gene>
    <name evidence="2" type="ORF">AYL99_12086</name>
</gene>
<sequence length="89" mass="9610">MSSPPIISRKGSLATSSPTAAGLRSPLRSLDRLSPTVLAYIDAALIRRLAREKSPPKLETELREPSVARRGLRTLAFGVYALDLLEIGP</sequence>
<dbReference type="EMBL" id="LVYI01000031">
    <property type="protein sequence ID" value="OAP53735.1"/>
    <property type="molecule type" value="Genomic_DNA"/>
</dbReference>
<dbReference type="AlphaFoldDB" id="A0A178Z3R6"/>
<dbReference type="Proteomes" id="UP000078343">
    <property type="component" value="Unassembled WGS sequence"/>
</dbReference>
<proteinExistence type="predicted"/>
<keyword evidence="3" id="KW-1185">Reference proteome</keyword>
<name>A0A178Z3R6_9EURO</name>
<protein>
    <submittedName>
        <fullName evidence="2">Uncharacterized protein</fullName>
    </submittedName>
</protein>
<dbReference type="RefSeq" id="XP_018687102.1">
    <property type="nucleotide sequence ID" value="XM_018843568.1"/>
</dbReference>